<evidence type="ECO:0000313" key="2">
    <source>
        <dbReference type="Proteomes" id="UP000007820"/>
    </source>
</evidence>
<protein>
    <submittedName>
        <fullName evidence="1">50S ribosomal protein L20</fullName>
    </submittedName>
</protein>
<comment type="caution">
    <text evidence="1">The sequence shown here is derived from an EMBL/GenBank/DDBJ whole genome shotgun (WGS) entry which is preliminary data.</text>
</comment>
<name>F9D193_PREDD</name>
<reference evidence="1 2" key="1">
    <citation type="submission" date="2011-04" db="EMBL/GenBank/DDBJ databases">
        <authorList>
            <person name="Muzny D."/>
            <person name="Qin X."/>
            <person name="Deng J."/>
            <person name="Jiang H."/>
            <person name="Liu Y."/>
            <person name="Qu J."/>
            <person name="Song X.-Z."/>
            <person name="Zhang L."/>
            <person name="Thornton R."/>
            <person name="Coyle M."/>
            <person name="Francisco L."/>
            <person name="Jackson L."/>
            <person name="Javaid M."/>
            <person name="Korchina V."/>
            <person name="Kovar C."/>
            <person name="Mata R."/>
            <person name="Mathew T."/>
            <person name="Ngo R."/>
            <person name="Nguyen L."/>
            <person name="Nguyen N."/>
            <person name="Okwuonu G."/>
            <person name="Ongeri F."/>
            <person name="Pham C."/>
            <person name="Simmons D."/>
            <person name="Wilczek-Boney K."/>
            <person name="Hale W."/>
            <person name="Jakkamsetti A."/>
            <person name="Pham P."/>
            <person name="Ruth R."/>
            <person name="San Lucas F."/>
            <person name="Warren J."/>
            <person name="Zhang J."/>
            <person name="Zhao Z."/>
            <person name="Zhou C."/>
            <person name="Zhu D."/>
            <person name="Lee S."/>
            <person name="Bess C."/>
            <person name="Blankenburg K."/>
            <person name="Forbes L."/>
            <person name="Fu Q."/>
            <person name="Gubbala S."/>
            <person name="Hirani K."/>
            <person name="Jayaseelan J.C."/>
            <person name="Lara F."/>
            <person name="Munidasa M."/>
            <person name="Palculict T."/>
            <person name="Patil S."/>
            <person name="Pu L.-L."/>
            <person name="Saada N."/>
            <person name="Tang L."/>
            <person name="Weissenberger G."/>
            <person name="Zhu Y."/>
            <person name="Hemphill L."/>
            <person name="Shang Y."/>
            <person name="Youmans B."/>
            <person name="Ayvaz T."/>
            <person name="Ross M."/>
            <person name="Santibanez J."/>
            <person name="Aqrawi P."/>
            <person name="Gross S."/>
            <person name="Joshi V."/>
            <person name="Fowler G."/>
            <person name="Nazareth L."/>
            <person name="Reid J."/>
            <person name="Worley K."/>
            <person name="Petrosino J."/>
            <person name="Highlander S."/>
            <person name="Gibbs R."/>
        </authorList>
    </citation>
    <scope>NUCLEOTIDE SEQUENCE [LARGE SCALE GENOMIC DNA]</scope>
    <source>
        <strain evidence="1 2">DSM 3688</strain>
    </source>
</reference>
<accession>F9D193</accession>
<organism evidence="1 2">
    <name type="scientific">Prevotella dentalis (strain ATCC 49559 / DSM 3688 / JCM 13448 / NCTC 12043 / ES 2772)</name>
    <name type="common">Mitsuokella dentalis</name>
    <dbReference type="NCBI Taxonomy" id="908937"/>
    <lineage>
        <taxon>Bacteria</taxon>
        <taxon>Pseudomonadati</taxon>
        <taxon>Bacteroidota</taxon>
        <taxon>Bacteroidia</taxon>
        <taxon>Bacteroidales</taxon>
        <taxon>Prevotellaceae</taxon>
        <taxon>Prevotella</taxon>
    </lineage>
</organism>
<sequence length="40" mass="4852">MFSICNHLVFKALRKSYRESEKKAQKKERRIEKMANFASF</sequence>
<dbReference type="AlphaFoldDB" id="F9D193"/>
<keyword evidence="1" id="KW-0687">Ribonucleoprotein</keyword>
<proteinExistence type="predicted"/>
<keyword evidence="1" id="KW-0689">Ribosomal protein</keyword>
<evidence type="ECO:0000313" key="1">
    <source>
        <dbReference type="EMBL" id="EGQ16394.1"/>
    </source>
</evidence>
<dbReference type="Proteomes" id="UP000007820">
    <property type="component" value="Unassembled WGS sequence"/>
</dbReference>
<gene>
    <name evidence="1" type="primary">rplT</name>
    <name evidence="1" type="ORF">HMPREF9136_0621</name>
</gene>
<dbReference type="GO" id="GO:0005840">
    <property type="term" value="C:ribosome"/>
    <property type="evidence" value="ECO:0007669"/>
    <property type="project" value="UniProtKB-KW"/>
</dbReference>
<dbReference type="EMBL" id="AFPW01000007">
    <property type="protein sequence ID" value="EGQ16394.1"/>
    <property type="molecule type" value="Genomic_DNA"/>
</dbReference>